<evidence type="ECO:0000313" key="5">
    <source>
        <dbReference type="Proteomes" id="UP000280861"/>
    </source>
</evidence>
<dbReference type="PROSITE" id="PS00194">
    <property type="entry name" value="THIOREDOXIN_1"/>
    <property type="match status" value="1"/>
</dbReference>
<proteinExistence type="predicted"/>
<name>A0A3P5WUS6_9MICC</name>
<gene>
    <name evidence="4" type="primary">trxC</name>
    <name evidence="4" type="ORF">PSET11_01523</name>
</gene>
<feature type="compositionally biased region" description="Low complexity" evidence="2">
    <location>
        <begin position="130"/>
        <end position="158"/>
    </location>
</feature>
<dbReference type="Pfam" id="PF00085">
    <property type="entry name" value="Thioredoxin"/>
    <property type="match status" value="1"/>
</dbReference>
<dbReference type="InterPro" id="IPR017937">
    <property type="entry name" value="Thioredoxin_CS"/>
</dbReference>
<evidence type="ECO:0000256" key="2">
    <source>
        <dbReference type="SAM" id="MobiDB-lite"/>
    </source>
</evidence>
<evidence type="ECO:0000313" key="4">
    <source>
        <dbReference type="EMBL" id="VDC25092.1"/>
    </source>
</evidence>
<dbReference type="CDD" id="cd02947">
    <property type="entry name" value="TRX_family"/>
    <property type="match status" value="1"/>
</dbReference>
<protein>
    <submittedName>
        <fullName evidence="4">Thioredoxin-2</fullName>
    </submittedName>
</protein>
<dbReference type="Gene3D" id="3.40.30.10">
    <property type="entry name" value="Glutaredoxin"/>
    <property type="match status" value="1"/>
</dbReference>
<dbReference type="InterPro" id="IPR013766">
    <property type="entry name" value="Thioredoxin_domain"/>
</dbReference>
<reference evidence="4 5" key="1">
    <citation type="submission" date="2018-11" db="EMBL/GenBank/DDBJ databases">
        <authorList>
            <person name="Criscuolo A."/>
        </authorList>
    </citation>
    <scope>NUCLEOTIDE SEQUENCE [LARGE SCALE GENOMIC DNA]</scope>
    <source>
        <strain evidence="4">AT11b</strain>
    </source>
</reference>
<dbReference type="Proteomes" id="UP000280861">
    <property type="component" value="Unassembled WGS sequence"/>
</dbReference>
<dbReference type="InterPro" id="IPR036249">
    <property type="entry name" value="Thioredoxin-like_sf"/>
</dbReference>
<sequence length="164" mass="17637">MPPRFCTHAYRYSMATLDITGEQFASTIEGNDIVLVDFWAEWCGPCKQFGPTYSSVSEKHPDVLFTKVDTEAEQQLAAEAGISSIPTLMAFREKVLVFSQPGALNAQQLEQVVDAVKALDMDEVHAHVARSQAEAAAAPESAAAPDAAAPNRSAAQQDGTQIPE</sequence>
<feature type="region of interest" description="Disordered" evidence="2">
    <location>
        <begin position="130"/>
        <end position="164"/>
    </location>
</feature>
<dbReference type="PRINTS" id="PR00421">
    <property type="entry name" value="THIOREDOXIN"/>
</dbReference>
<keyword evidence="1" id="KW-1015">Disulfide bond</keyword>
<dbReference type="SUPFAM" id="SSF52833">
    <property type="entry name" value="Thioredoxin-like"/>
    <property type="match status" value="1"/>
</dbReference>
<dbReference type="PANTHER" id="PTHR46115">
    <property type="entry name" value="THIOREDOXIN-LIKE PROTEIN 1"/>
    <property type="match status" value="1"/>
</dbReference>
<organism evidence="4 5">
    <name type="scientific">Arthrobacter ulcerisalmonis</name>
    <dbReference type="NCBI Taxonomy" id="2483813"/>
    <lineage>
        <taxon>Bacteria</taxon>
        <taxon>Bacillati</taxon>
        <taxon>Actinomycetota</taxon>
        <taxon>Actinomycetes</taxon>
        <taxon>Micrococcales</taxon>
        <taxon>Micrococcaceae</taxon>
        <taxon>Arthrobacter</taxon>
    </lineage>
</organism>
<evidence type="ECO:0000256" key="1">
    <source>
        <dbReference type="ARBA" id="ARBA00023157"/>
    </source>
</evidence>
<feature type="domain" description="Thioredoxin" evidence="3">
    <location>
        <begin position="3"/>
        <end position="118"/>
    </location>
</feature>
<dbReference type="AlphaFoldDB" id="A0A3P5WUS6"/>
<keyword evidence="5" id="KW-1185">Reference proteome</keyword>
<dbReference type="PROSITE" id="PS51352">
    <property type="entry name" value="THIOREDOXIN_2"/>
    <property type="match status" value="1"/>
</dbReference>
<evidence type="ECO:0000259" key="3">
    <source>
        <dbReference type="PROSITE" id="PS51352"/>
    </source>
</evidence>
<accession>A0A3P5WUS6</accession>
<dbReference type="FunFam" id="3.40.30.10:FF:000155">
    <property type="entry name" value="Thioredoxin"/>
    <property type="match status" value="1"/>
</dbReference>
<dbReference type="EMBL" id="UXAU01000020">
    <property type="protein sequence ID" value="VDC25092.1"/>
    <property type="molecule type" value="Genomic_DNA"/>
</dbReference>